<dbReference type="EMBL" id="CP005587">
    <property type="protein sequence ID" value="AGK58481.1"/>
    <property type="molecule type" value="Genomic_DNA"/>
</dbReference>
<name>N0BDA8_9HYPH</name>
<organism evidence="2 3">
    <name type="scientific">Hyphomicrobium denitrificans 1NES1</name>
    <dbReference type="NCBI Taxonomy" id="670307"/>
    <lineage>
        <taxon>Bacteria</taxon>
        <taxon>Pseudomonadati</taxon>
        <taxon>Pseudomonadota</taxon>
        <taxon>Alphaproteobacteria</taxon>
        <taxon>Hyphomicrobiales</taxon>
        <taxon>Hyphomicrobiaceae</taxon>
        <taxon>Hyphomicrobium</taxon>
    </lineage>
</organism>
<dbReference type="KEGG" id="hdt:HYPDE_34043"/>
<accession>N0BDA8</accession>
<dbReference type="STRING" id="670307.HYPDE_34043"/>
<keyword evidence="1" id="KW-0472">Membrane</keyword>
<dbReference type="AlphaFoldDB" id="N0BDA8"/>
<evidence type="ECO:0000313" key="2">
    <source>
        <dbReference type="EMBL" id="AGK58481.1"/>
    </source>
</evidence>
<feature type="transmembrane region" description="Helical" evidence="1">
    <location>
        <begin position="98"/>
        <end position="113"/>
    </location>
</feature>
<evidence type="ECO:0000313" key="3">
    <source>
        <dbReference type="Proteomes" id="UP000005952"/>
    </source>
</evidence>
<keyword evidence="1" id="KW-0812">Transmembrane</keyword>
<sequence>MSRIGSTRRKVCVMMRAVLSFFSVLAFGAMTAAVLIAVLPWVSGHAPDSVKNLTEGLQFNSVMLGLVFGLMLGSLGRYNWADIPRRVVTWFLVRERQFFYYALIAICAGVLLYY</sequence>
<keyword evidence="3" id="KW-1185">Reference proteome</keyword>
<protein>
    <submittedName>
        <fullName evidence="2">Uncharacterized protein</fullName>
    </submittedName>
</protein>
<feature type="transmembrane region" description="Helical" evidence="1">
    <location>
        <begin position="57"/>
        <end position="78"/>
    </location>
</feature>
<proteinExistence type="predicted"/>
<dbReference type="Proteomes" id="UP000005952">
    <property type="component" value="Chromosome"/>
</dbReference>
<evidence type="ECO:0000256" key="1">
    <source>
        <dbReference type="SAM" id="Phobius"/>
    </source>
</evidence>
<dbReference type="RefSeq" id="WP_015598504.1">
    <property type="nucleotide sequence ID" value="NC_021172.1"/>
</dbReference>
<gene>
    <name evidence="2" type="ORF">HYPDE_34043</name>
</gene>
<keyword evidence="1" id="KW-1133">Transmembrane helix</keyword>
<reference evidence="2 3" key="1">
    <citation type="journal article" date="2013" name="Genome Announc.">
        <title>Genome sequences for three denitrifying bacterial strains isolated from a uranium- and nitrate-contaminated subsurface environment.</title>
        <authorList>
            <person name="Venkatramanan R."/>
            <person name="Prakash O."/>
            <person name="Woyke T."/>
            <person name="Chain P."/>
            <person name="Goodwin L.A."/>
            <person name="Watson D."/>
            <person name="Brooks S."/>
            <person name="Kostka J.E."/>
            <person name="Green S.J."/>
        </authorList>
    </citation>
    <scope>NUCLEOTIDE SEQUENCE [LARGE SCALE GENOMIC DNA]</scope>
    <source>
        <strain evidence="2 3">1NES1</strain>
    </source>
</reference>
<dbReference type="HOGENOM" id="CLU_2287666_0_0_5"/>